<reference evidence="3 4" key="1">
    <citation type="submission" date="2017-04" db="EMBL/GenBank/DDBJ databases">
        <title>Burkholderia puraquae sp. nov., a novel Burkholderia cepacia complex species from hospital setting samples.</title>
        <authorList>
            <person name="Martina P."/>
            <person name="Leguizamon M."/>
            <person name="Prieto C."/>
            <person name="Sousa S."/>
            <person name="Montanaro P."/>
            <person name="Draghi W."/>
            <person name="Staembler M."/>
            <person name="Bettiol M."/>
            <person name="Figoli C."/>
            <person name="Palau J."/>
            <person name="Alvarez F."/>
            <person name="Benetti S."/>
            <person name="Anchat E."/>
            <person name="Vescina C."/>
            <person name="Ferreras J."/>
            <person name="Lasch P."/>
            <person name="Lagares A."/>
            <person name="Zorreguieta A."/>
            <person name="Yantorno O."/>
            <person name="Bosch A."/>
        </authorList>
    </citation>
    <scope>NUCLEOTIDE SEQUENCE [LARGE SCALE GENOMIC DNA]</scope>
    <source>
        <strain evidence="3 4">CAMPA 1040</strain>
    </source>
</reference>
<evidence type="ECO:0000313" key="2">
    <source>
        <dbReference type="EMBL" id="CAB3750319.1"/>
    </source>
</evidence>
<evidence type="ECO:0000256" key="1">
    <source>
        <dbReference type="SAM" id="MobiDB-lite"/>
    </source>
</evidence>
<protein>
    <submittedName>
        <fullName evidence="3">Peptide ABC transporter ATPase</fullName>
    </submittedName>
</protein>
<dbReference type="EMBL" id="CADIKG010000002">
    <property type="protein sequence ID" value="CAB3750319.1"/>
    <property type="molecule type" value="Genomic_DNA"/>
</dbReference>
<dbReference type="Proteomes" id="UP000494135">
    <property type="component" value="Unassembled WGS sequence"/>
</dbReference>
<proteinExistence type="predicted"/>
<sequence length="134" mass="15052">MTKPDTLKGDIKGQAKAADRHNLERPDGDSALWARSLTTQRVADLFRTLPGLPGHWMQLQMQVNAGNRHFCGGQNGHQTTEEGKELIRWIADAVIKAAERAPFDFNLQQLRFTADMGWLKLHRVGGRVLVLSRP</sequence>
<accession>A0A1X1PMM4</accession>
<evidence type="ECO:0000313" key="3">
    <source>
        <dbReference type="EMBL" id="ORT88238.1"/>
    </source>
</evidence>
<dbReference type="OrthoDB" id="9005213at2"/>
<evidence type="ECO:0000313" key="4">
    <source>
        <dbReference type="Proteomes" id="UP000193146"/>
    </source>
</evidence>
<organism evidence="3 4">
    <name type="scientific">Burkholderia puraquae</name>
    <dbReference type="NCBI Taxonomy" id="1904757"/>
    <lineage>
        <taxon>Bacteria</taxon>
        <taxon>Pseudomonadati</taxon>
        <taxon>Pseudomonadota</taxon>
        <taxon>Betaproteobacteria</taxon>
        <taxon>Burkholderiales</taxon>
        <taxon>Burkholderiaceae</taxon>
        <taxon>Burkholderia</taxon>
        <taxon>Burkholderia cepacia complex</taxon>
    </lineage>
</organism>
<gene>
    <name evidence="3" type="ORF">B7G54_06455</name>
    <name evidence="2" type="ORF">LMG29660_01246</name>
</gene>
<reference evidence="2 5" key="2">
    <citation type="submission" date="2020-04" db="EMBL/GenBank/DDBJ databases">
        <authorList>
            <person name="De Canck E."/>
        </authorList>
    </citation>
    <scope>NUCLEOTIDE SEQUENCE [LARGE SCALE GENOMIC DNA]</scope>
    <source>
        <strain evidence="2 5">LMG 29660</strain>
    </source>
</reference>
<dbReference type="AlphaFoldDB" id="A0A1X1PMM4"/>
<dbReference type="EMBL" id="NBYX01000002">
    <property type="protein sequence ID" value="ORT88238.1"/>
    <property type="molecule type" value="Genomic_DNA"/>
</dbReference>
<dbReference type="RefSeq" id="WP_085038320.1">
    <property type="nucleotide sequence ID" value="NZ_CADIKG010000002.1"/>
</dbReference>
<keyword evidence="4" id="KW-1185">Reference proteome</keyword>
<dbReference type="Proteomes" id="UP000193146">
    <property type="component" value="Unassembled WGS sequence"/>
</dbReference>
<evidence type="ECO:0000313" key="5">
    <source>
        <dbReference type="Proteomes" id="UP000494135"/>
    </source>
</evidence>
<name>A0A1X1PMM4_9BURK</name>
<feature type="region of interest" description="Disordered" evidence="1">
    <location>
        <begin position="1"/>
        <end position="28"/>
    </location>
</feature>